<protein>
    <submittedName>
        <fullName evidence="3">Peptidase S7</fullName>
    </submittedName>
</protein>
<feature type="transmembrane region" description="Helical" evidence="2">
    <location>
        <begin position="55"/>
        <end position="73"/>
    </location>
</feature>
<keyword evidence="1" id="KW-0720">Serine protease</keyword>
<sequence length="273" mass="30639">MDNDKRNRDVIDDDLYEELDEEELYELVEEERQKALAKEKKKKGNRKPKPPFPKWLFWLIAGVMVLNVVSLIPRTFSIPAIDFLISSAQLSTQEDIQTYKESVVVIETDDSRGTGFSISADGMIVTNHHVIEDEESVTVAYPEEGLFSGEVAASYPSVDLAVLDVSGEQLPHLELANETTYDPGNEQVYFIGNPIRFSGIANKGTVIDDIQLSGWEEPVVMMEAPVYRGNSGSPVINQDGKVIGIVFATLHHDTHGRVGLFIPIDYYYDYHQN</sequence>
<keyword evidence="1" id="KW-0645">Protease</keyword>
<dbReference type="Gene3D" id="2.40.10.10">
    <property type="entry name" value="Trypsin-like serine proteases"/>
    <property type="match status" value="2"/>
</dbReference>
<dbReference type="STRING" id="1472767.AOX59_08995"/>
<dbReference type="PRINTS" id="PR00834">
    <property type="entry name" value="PROTEASES2C"/>
</dbReference>
<organism evidence="3 4">
    <name type="scientific">Lentibacillus amyloliquefaciens</name>
    <dbReference type="NCBI Taxonomy" id="1472767"/>
    <lineage>
        <taxon>Bacteria</taxon>
        <taxon>Bacillati</taxon>
        <taxon>Bacillota</taxon>
        <taxon>Bacilli</taxon>
        <taxon>Bacillales</taxon>
        <taxon>Bacillaceae</taxon>
        <taxon>Lentibacillus</taxon>
    </lineage>
</organism>
<keyword evidence="2" id="KW-0812">Transmembrane</keyword>
<keyword evidence="1" id="KW-0378">Hydrolase</keyword>
<keyword evidence="4" id="KW-1185">Reference proteome</keyword>
<reference evidence="3 4" key="1">
    <citation type="submission" date="2016-01" db="EMBL/GenBank/DDBJ databases">
        <title>Complete genome sequence of strain Lentibacillus amyloliquefaciens LAM0015T isolated from saline sediment.</title>
        <authorList>
            <person name="Wang J.-L."/>
            <person name="He M.-X."/>
        </authorList>
    </citation>
    <scope>NUCLEOTIDE SEQUENCE [LARGE SCALE GENOMIC DNA]</scope>
    <source>
        <strain evidence="3 4">LAM0015</strain>
    </source>
</reference>
<proteinExistence type="predicted"/>
<dbReference type="InterPro" id="IPR009003">
    <property type="entry name" value="Peptidase_S1_PA"/>
</dbReference>
<dbReference type="PANTHER" id="PTHR43019:SF23">
    <property type="entry name" value="PROTEASE DO-LIKE 5, CHLOROPLASTIC"/>
    <property type="match status" value="1"/>
</dbReference>
<dbReference type="Proteomes" id="UP000050331">
    <property type="component" value="Chromosome"/>
</dbReference>
<dbReference type="InterPro" id="IPR001940">
    <property type="entry name" value="Peptidase_S1C"/>
</dbReference>
<dbReference type="GO" id="GO:0006508">
    <property type="term" value="P:proteolysis"/>
    <property type="evidence" value="ECO:0007669"/>
    <property type="project" value="InterPro"/>
</dbReference>
<gene>
    <name evidence="3" type="ORF">AOX59_08995</name>
</gene>
<evidence type="ECO:0000256" key="2">
    <source>
        <dbReference type="SAM" id="Phobius"/>
    </source>
</evidence>
<dbReference type="SUPFAM" id="SSF50494">
    <property type="entry name" value="Trypsin-like serine proteases"/>
    <property type="match status" value="1"/>
</dbReference>
<dbReference type="AlphaFoldDB" id="A0A0U4FS74"/>
<evidence type="ECO:0000256" key="1">
    <source>
        <dbReference type="ARBA" id="ARBA00022825"/>
    </source>
</evidence>
<dbReference type="GO" id="GO:0004252">
    <property type="term" value="F:serine-type endopeptidase activity"/>
    <property type="evidence" value="ECO:0007669"/>
    <property type="project" value="InterPro"/>
</dbReference>
<name>A0A0U4FS74_9BACI</name>
<keyword evidence="2" id="KW-0472">Membrane</keyword>
<dbReference type="RefSeq" id="WP_068444865.1">
    <property type="nucleotide sequence ID" value="NZ_CP013862.1"/>
</dbReference>
<dbReference type="EMBL" id="CP013862">
    <property type="protein sequence ID" value="ALX48741.1"/>
    <property type="molecule type" value="Genomic_DNA"/>
</dbReference>
<dbReference type="InterPro" id="IPR043504">
    <property type="entry name" value="Peptidase_S1_PA_chymotrypsin"/>
</dbReference>
<accession>A0A0U4FS74</accession>
<dbReference type="PANTHER" id="PTHR43019">
    <property type="entry name" value="SERINE ENDOPROTEASE DEGS"/>
    <property type="match status" value="1"/>
</dbReference>
<evidence type="ECO:0000313" key="3">
    <source>
        <dbReference type="EMBL" id="ALX48741.1"/>
    </source>
</evidence>
<dbReference type="OrthoDB" id="9766361at2"/>
<evidence type="ECO:0000313" key="4">
    <source>
        <dbReference type="Proteomes" id="UP000050331"/>
    </source>
</evidence>
<dbReference type="Pfam" id="PF13365">
    <property type="entry name" value="Trypsin_2"/>
    <property type="match status" value="1"/>
</dbReference>
<dbReference type="KEGG" id="lao:AOX59_08995"/>
<keyword evidence="2" id="KW-1133">Transmembrane helix</keyword>